<evidence type="ECO:0000313" key="2">
    <source>
        <dbReference type="EMBL" id="TNN76411.1"/>
    </source>
</evidence>
<sequence length="295" mass="31483">MSGGVNIKAISQSRSDAGGGSSLPLPRSMMPLSKVGPKAQQYGGTPSPTGQNQHVAGRQPSSSPSTVELLRGAALKNHLLQQKGGAHSPRSPAATERTDGTRSAYSSPQIPKREARRSKDMLDLRASTLNQTALRDLHLRTANKNWTFGKYRLKSVDNAAEGDALCADVQQGLGRGRVSHAKGANGNEPPGVSTSGMADVQKEVGNISNQHLGASERGVVSGKSKSSHDTFNMKRRGSEPGQVNAVAPFRFRFQVHEDTDPAPDDLSDCSSDSMEVCCEELDIFYSGLIMFKPNK</sequence>
<comment type="caution">
    <text evidence="2">The sequence shown here is derived from an EMBL/GenBank/DDBJ whole genome shotgun (WGS) entry which is preliminary data.</text>
</comment>
<dbReference type="AlphaFoldDB" id="A0A4Z2IF53"/>
<evidence type="ECO:0000256" key="1">
    <source>
        <dbReference type="SAM" id="MobiDB-lite"/>
    </source>
</evidence>
<keyword evidence="3" id="KW-1185">Reference proteome</keyword>
<feature type="region of interest" description="Disordered" evidence="1">
    <location>
        <begin position="81"/>
        <end position="119"/>
    </location>
</feature>
<evidence type="ECO:0000313" key="3">
    <source>
        <dbReference type="Proteomes" id="UP000314294"/>
    </source>
</evidence>
<proteinExistence type="predicted"/>
<feature type="compositionally biased region" description="Basic and acidic residues" evidence="1">
    <location>
        <begin position="226"/>
        <end position="238"/>
    </location>
</feature>
<feature type="compositionally biased region" description="Polar residues" evidence="1">
    <location>
        <begin position="42"/>
        <end position="66"/>
    </location>
</feature>
<dbReference type="Proteomes" id="UP000314294">
    <property type="component" value="Unassembled WGS sequence"/>
</dbReference>
<dbReference type="EMBL" id="SRLO01000093">
    <property type="protein sequence ID" value="TNN76411.1"/>
    <property type="molecule type" value="Genomic_DNA"/>
</dbReference>
<name>A0A4Z2IF53_9TELE</name>
<organism evidence="2 3">
    <name type="scientific">Liparis tanakae</name>
    <name type="common">Tanaka's snailfish</name>
    <dbReference type="NCBI Taxonomy" id="230148"/>
    <lineage>
        <taxon>Eukaryota</taxon>
        <taxon>Metazoa</taxon>
        <taxon>Chordata</taxon>
        <taxon>Craniata</taxon>
        <taxon>Vertebrata</taxon>
        <taxon>Euteleostomi</taxon>
        <taxon>Actinopterygii</taxon>
        <taxon>Neopterygii</taxon>
        <taxon>Teleostei</taxon>
        <taxon>Neoteleostei</taxon>
        <taxon>Acanthomorphata</taxon>
        <taxon>Eupercaria</taxon>
        <taxon>Perciformes</taxon>
        <taxon>Cottioidei</taxon>
        <taxon>Cottales</taxon>
        <taxon>Liparidae</taxon>
        <taxon>Liparis</taxon>
    </lineage>
</organism>
<gene>
    <name evidence="2" type="ORF">EYF80_013276</name>
</gene>
<feature type="region of interest" description="Disordered" evidence="1">
    <location>
        <begin position="216"/>
        <end position="239"/>
    </location>
</feature>
<reference evidence="2 3" key="1">
    <citation type="submission" date="2019-03" db="EMBL/GenBank/DDBJ databases">
        <title>First draft genome of Liparis tanakae, snailfish: a comprehensive survey of snailfish specific genes.</title>
        <authorList>
            <person name="Kim W."/>
            <person name="Song I."/>
            <person name="Jeong J.-H."/>
            <person name="Kim D."/>
            <person name="Kim S."/>
            <person name="Ryu S."/>
            <person name="Song J.Y."/>
            <person name="Lee S.K."/>
        </authorList>
    </citation>
    <scope>NUCLEOTIDE SEQUENCE [LARGE SCALE GENOMIC DNA]</scope>
    <source>
        <tissue evidence="2">Muscle</tissue>
    </source>
</reference>
<dbReference type="OrthoDB" id="2161974at2759"/>
<accession>A0A4Z2IF53</accession>
<feature type="region of interest" description="Disordered" evidence="1">
    <location>
        <begin position="1"/>
        <end position="69"/>
    </location>
</feature>
<protein>
    <submittedName>
        <fullName evidence="2">Uncharacterized protein</fullName>
    </submittedName>
</protein>